<name>A0A1T4JNN8_PORCN</name>
<dbReference type="InterPro" id="IPR027853">
    <property type="entry name" value="DUF4492"/>
</dbReference>
<keyword evidence="1" id="KW-1133">Transmembrane helix</keyword>
<sequence>MDLKYNVYKFALSNLSINSHYMEEKNINNGVEATSDAPKGNVFSRVYRFYINGFKRMTWGRTMWAIIGIKLFIMFAILKAFLFPNFLKKQGDTVDERTEYVSSEYERRALE</sequence>
<organism evidence="2 3">
    <name type="scientific">Porphyromonas cangingivalis</name>
    <dbReference type="NCBI Taxonomy" id="36874"/>
    <lineage>
        <taxon>Bacteria</taxon>
        <taxon>Pseudomonadati</taxon>
        <taxon>Bacteroidota</taxon>
        <taxon>Bacteroidia</taxon>
        <taxon>Bacteroidales</taxon>
        <taxon>Porphyromonadaceae</taxon>
        <taxon>Porphyromonas</taxon>
    </lineage>
</organism>
<proteinExistence type="predicted"/>
<accession>A0A1T4JNN8</accession>
<dbReference type="Proteomes" id="UP000189956">
    <property type="component" value="Unassembled WGS sequence"/>
</dbReference>
<evidence type="ECO:0000256" key="1">
    <source>
        <dbReference type="SAM" id="Phobius"/>
    </source>
</evidence>
<feature type="transmembrane region" description="Helical" evidence="1">
    <location>
        <begin position="63"/>
        <end position="82"/>
    </location>
</feature>
<protein>
    <recommendedName>
        <fullName evidence="4">DUF4492 domain-containing protein</fullName>
    </recommendedName>
</protein>
<dbReference type="EMBL" id="FUWL01000003">
    <property type="protein sequence ID" value="SJZ31774.1"/>
    <property type="molecule type" value="Genomic_DNA"/>
</dbReference>
<evidence type="ECO:0008006" key="4">
    <source>
        <dbReference type="Google" id="ProtNLM"/>
    </source>
</evidence>
<keyword evidence="1" id="KW-0812">Transmembrane</keyword>
<dbReference type="Pfam" id="PF14899">
    <property type="entry name" value="DUF4492"/>
    <property type="match status" value="1"/>
</dbReference>
<keyword evidence="1" id="KW-0472">Membrane</keyword>
<reference evidence="2 3" key="1">
    <citation type="submission" date="2017-02" db="EMBL/GenBank/DDBJ databases">
        <authorList>
            <person name="Peterson S.W."/>
        </authorList>
    </citation>
    <scope>NUCLEOTIDE SEQUENCE [LARGE SCALE GENOMIC DNA]</scope>
    <source>
        <strain evidence="2 3">ATCC 700135</strain>
    </source>
</reference>
<evidence type="ECO:0000313" key="2">
    <source>
        <dbReference type="EMBL" id="SJZ31774.1"/>
    </source>
</evidence>
<gene>
    <name evidence="2" type="ORF">SAMN02745205_00178</name>
</gene>
<dbReference type="AlphaFoldDB" id="A0A1T4JNN8"/>
<evidence type="ECO:0000313" key="3">
    <source>
        <dbReference type="Proteomes" id="UP000189956"/>
    </source>
</evidence>